<evidence type="ECO:0000256" key="2">
    <source>
        <dbReference type="ARBA" id="ARBA00023235"/>
    </source>
</evidence>
<dbReference type="GeneID" id="80802569"/>
<organism evidence="3 4">
    <name type="scientific">Comamonas terrigena</name>
    <dbReference type="NCBI Taxonomy" id="32013"/>
    <lineage>
        <taxon>Bacteria</taxon>
        <taxon>Pseudomonadati</taxon>
        <taxon>Pseudomonadota</taxon>
        <taxon>Betaproteobacteria</taxon>
        <taxon>Burkholderiales</taxon>
        <taxon>Comamonadaceae</taxon>
        <taxon>Comamonas</taxon>
    </lineage>
</organism>
<keyword evidence="4" id="KW-1185">Reference proteome</keyword>
<name>A0A2A7UYD9_COMTR</name>
<dbReference type="Pfam" id="PF01177">
    <property type="entry name" value="Asp_Glu_race"/>
    <property type="match status" value="1"/>
</dbReference>
<evidence type="ECO:0000313" key="3">
    <source>
        <dbReference type="EMBL" id="PEH90268.1"/>
    </source>
</evidence>
<dbReference type="AlphaFoldDB" id="A0A2A7UYD9"/>
<keyword evidence="2" id="KW-0413">Isomerase</keyword>
<proteinExistence type="inferred from homology"/>
<dbReference type="InterPro" id="IPR004380">
    <property type="entry name" value="Asp_race"/>
</dbReference>
<dbReference type="PANTHER" id="PTHR21198:SF7">
    <property type="entry name" value="ASPARTATE-GLUTAMATE RACEMASE FAMILY"/>
    <property type="match status" value="1"/>
</dbReference>
<dbReference type="STRING" id="1219032.GCA_001515545_01008"/>
<dbReference type="InterPro" id="IPR001920">
    <property type="entry name" value="Asp/Glu_race"/>
</dbReference>
<dbReference type="PANTHER" id="PTHR21198">
    <property type="entry name" value="GLUTAMATE RACEMASE"/>
    <property type="match status" value="1"/>
</dbReference>
<comment type="caution">
    <text evidence="3">The sequence shown here is derived from an EMBL/GenBank/DDBJ whole genome shotgun (WGS) entry which is preliminary data.</text>
</comment>
<protein>
    <submittedName>
        <fullName evidence="3">Aspartate/glutamate racemase family protein</fullName>
    </submittedName>
</protein>
<sequence>MSAPRLVGVLGGMGPLATLDFLQRLLDISGAQRDQEHVPTVTWNVPQIPDRQRALAGGGEDPLPAMLQGIARLNAAGATCIAIPCNTAHAWYGPLSAHSAAPILHIVDATVQALQAAPQPSQPSPARIGVIATRGALSQRLYQSRLEAAGLDYLTPTEQELDTLFTPGCYAIKANDIATGGQLLAQTAEALLARGATQLVMACTEVPIGLRHAAPELLALSVDPATALAQACLRHWRQG</sequence>
<comment type="similarity">
    <text evidence="1">Belongs to the aspartate/glutamate racemases family.</text>
</comment>
<dbReference type="InterPro" id="IPR015942">
    <property type="entry name" value="Asp/Glu/hydantoin_racemase"/>
</dbReference>
<dbReference type="Gene3D" id="3.40.50.1860">
    <property type="match status" value="2"/>
</dbReference>
<dbReference type="GO" id="GO:0047661">
    <property type="term" value="F:amino-acid racemase activity"/>
    <property type="evidence" value="ECO:0007669"/>
    <property type="project" value="InterPro"/>
</dbReference>
<dbReference type="RefSeq" id="WP_066534094.1">
    <property type="nucleotide sequence ID" value="NZ_PDEA01000001.1"/>
</dbReference>
<evidence type="ECO:0000256" key="1">
    <source>
        <dbReference type="ARBA" id="ARBA00007847"/>
    </source>
</evidence>
<reference evidence="4" key="1">
    <citation type="submission" date="2017-09" db="EMBL/GenBank/DDBJ databases">
        <title>FDA dAtabase for Regulatory Grade micrObial Sequences (FDA-ARGOS): Supporting development and validation of Infectious Disease Dx tests.</title>
        <authorList>
            <person name="Minogue T."/>
            <person name="Wolcott M."/>
            <person name="Wasieloski L."/>
            <person name="Aguilar W."/>
            <person name="Moore D."/>
            <person name="Tallon L."/>
            <person name="Sadzewicz L."/>
            <person name="Ott S."/>
            <person name="Zhao X."/>
            <person name="Nagaraj S."/>
            <person name="Vavikolanu K."/>
            <person name="Aluvathingal J."/>
            <person name="Nadendla S."/>
            <person name="Sichtig H."/>
        </authorList>
    </citation>
    <scope>NUCLEOTIDE SEQUENCE [LARGE SCALE GENOMIC DNA]</scope>
    <source>
        <strain evidence="4">FDAARGOS_394</strain>
    </source>
</reference>
<dbReference type="SUPFAM" id="SSF53681">
    <property type="entry name" value="Aspartate/glutamate racemase"/>
    <property type="match status" value="2"/>
</dbReference>
<accession>A0A2A7UYD9</accession>
<gene>
    <name evidence="3" type="ORF">CRM82_18245</name>
</gene>
<dbReference type="OrthoDB" id="9803739at2"/>
<dbReference type="EMBL" id="PDEA01000001">
    <property type="protein sequence ID" value="PEH90268.1"/>
    <property type="molecule type" value="Genomic_DNA"/>
</dbReference>
<evidence type="ECO:0000313" key="4">
    <source>
        <dbReference type="Proteomes" id="UP000220246"/>
    </source>
</evidence>
<dbReference type="Proteomes" id="UP000220246">
    <property type="component" value="Unassembled WGS sequence"/>
</dbReference>
<dbReference type="NCBIfam" id="TIGR00035">
    <property type="entry name" value="asp_race"/>
    <property type="match status" value="1"/>
</dbReference>